<proteinExistence type="predicted"/>
<evidence type="ECO:0000259" key="3">
    <source>
        <dbReference type="Pfam" id="PF13579"/>
    </source>
</evidence>
<feature type="domain" description="Glycosyltransferase subfamily 4-like N-terminal" evidence="3">
    <location>
        <begin position="34"/>
        <end position="195"/>
    </location>
</feature>
<evidence type="ECO:0000313" key="4">
    <source>
        <dbReference type="EMBL" id="GAA4639097.1"/>
    </source>
</evidence>
<keyword evidence="2" id="KW-0808">Transferase</keyword>
<dbReference type="PANTHER" id="PTHR12526">
    <property type="entry name" value="GLYCOSYLTRANSFERASE"/>
    <property type="match status" value="1"/>
</dbReference>
<protein>
    <submittedName>
        <fullName evidence="4">Glycosyltransferase</fullName>
    </submittedName>
</protein>
<dbReference type="RefSeq" id="WP_345442629.1">
    <property type="nucleotide sequence ID" value="NZ_BAABHK010000025.1"/>
</dbReference>
<dbReference type="Proteomes" id="UP001501442">
    <property type="component" value="Unassembled WGS sequence"/>
</dbReference>
<dbReference type="EMBL" id="BAABHK010000025">
    <property type="protein sequence ID" value="GAA4639097.1"/>
    <property type="molecule type" value="Genomic_DNA"/>
</dbReference>
<sequence length="404" mass="42818">MPGDEVAVSARADAGGASAPLDRVCLLIGQLGLGGTEKQVALLAEGLRARGVDTSVLVMFEGGPHEDTLRTADVPVVHLGFQRRSAGWRMPSDNAAAFLRLVGRLRRTRPDVLHAFLFHSHVTAAAAARPAGVPVLVAGRRSLGDFKRGRPLVSALDAVATRMTDHLIANARAVADDALRDRGVTAEKLTIVRNGLPGSAFEPMPPAPLATRLPVVLCVANLISYKGHRYLLEATARLRTRGVHCTLALAGDGPERAALQRQATRLGIDARFLGTRTDIGRLLARCDVVALASLQEGMSNAVMEAMAAGRPVVATEVGGTGELLRGRGVLVPPADPQALADGIERVLGNPAFAAELGLKARAWSEAHLSDDVMVDEHVRIYRELLGRGRRDGVQPRQRTTGSGE</sequence>
<accession>A0ABP8USK8</accession>
<evidence type="ECO:0000256" key="1">
    <source>
        <dbReference type="ARBA" id="ARBA00022676"/>
    </source>
</evidence>
<evidence type="ECO:0000256" key="2">
    <source>
        <dbReference type="ARBA" id="ARBA00022679"/>
    </source>
</evidence>
<dbReference type="Gene3D" id="3.40.50.2000">
    <property type="entry name" value="Glycogen Phosphorylase B"/>
    <property type="match status" value="2"/>
</dbReference>
<dbReference type="Pfam" id="PF13692">
    <property type="entry name" value="Glyco_trans_1_4"/>
    <property type="match status" value="1"/>
</dbReference>
<organism evidence="4 5">
    <name type="scientific">Actinoallomurus vinaceus</name>
    <dbReference type="NCBI Taxonomy" id="1080074"/>
    <lineage>
        <taxon>Bacteria</taxon>
        <taxon>Bacillati</taxon>
        <taxon>Actinomycetota</taxon>
        <taxon>Actinomycetes</taxon>
        <taxon>Streptosporangiales</taxon>
        <taxon>Thermomonosporaceae</taxon>
        <taxon>Actinoallomurus</taxon>
    </lineage>
</organism>
<gene>
    <name evidence="4" type="ORF">GCM10023196_099410</name>
</gene>
<evidence type="ECO:0000313" key="5">
    <source>
        <dbReference type="Proteomes" id="UP001501442"/>
    </source>
</evidence>
<dbReference type="InterPro" id="IPR028098">
    <property type="entry name" value="Glyco_trans_4-like_N"/>
</dbReference>
<keyword evidence="1" id="KW-0328">Glycosyltransferase</keyword>
<dbReference type="Pfam" id="PF13579">
    <property type="entry name" value="Glyco_trans_4_4"/>
    <property type="match status" value="1"/>
</dbReference>
<reference evidence="5" key="1">
    <citation type="journal article" date="2019" name="Int. J. Syst. Evol. Microbiol.">
        <title>The Global Catalogue of Microorganisms (GCM) 10K type strain sequencing project: providing services to taxonomists for standard genome sequencing and annotation.</title>
        <authorList>
            <consortium name="The Broad Institute Genomics Platform"/>
            <consortium name="The Broad Institute Genome Sequencing Center for Infectious Disease"/>
            <person name="Wu L."/>
            <person name="Ma J."/>
        </authorList>
    </citation>
    <scope>NUCLEOTIDE SEQUENCE [LARGE SCALE GENOMIC DNA]</scope>
    <source>
        <strain evidence="5">JCM 17939</strain>
    </source>
</reference>
<dbReference type="SUPFAM" id="SSF53756">
    <property type="entry name" value="UDP-Glycosyltransferase/glycogen phosphorylase"/>
    <property type="match status" value="1"/>
</dbReference>
<name>A0ABP8USK8_9ACTN</name>
<comment type="caution">
    <text evidence="4">The sequence shown here is derived from an EMBL/GenBank/DDBJ whole genome shotgun (WGS) entry which is preliminary data.</text>
</comment>
<keyword evidence="5" id="KW-1185">Reference proteome</keyword>